<dbReference type="CDD" id="cd07603">
    <property type="entry name" value="BAR_ACAPs"/>
    <property type="match status" value="1"/>
</dbReference>
<dbReference type="PROSITE" id="PS50088">
    <property type="entry name" value="ANK_REPEAT"/>
    <property type="match status" value="1"/>
</dbReference>
<evidence type="ECO:0000256" key="4">
    <source>
        <dbReference type="ARBA" id="ARBA00022771"/>
    </source>
</evidence>
<dbReference type="Gene3D" id="1.25.40.20">
    <property type="entry name" value="Ankyrin repeat-containing domain"/>
    <property type="match status" value="1"/>
</dbReference>
<dbReference type="Pfam" id="PF12796">
    <property type="entry name" value="Ank_2"/>
    <property type="match status" value="1"/>
</dbReference>
<dbReference type="CDD" id="cd08835">
    <property type="entry name" value="ArfGap_ACAP"/>
    <property type="match status" value="1"/>
</dbReference>
<feature type="repeat" description="ANK" evidence="7">
    <location>
        <begin position="736"/>
        <end position="768"/>
    </location>
</feature>
<dbReference type="InterPro" id="IPR011993">
    <property type="entry name" value="PH-like_dom_sf"/>
</dbReference>
<keyword evidence="3" id="KW-0677">Repeat</keyword>
<dbReference type="InterPro" id="IPR045258">
    <property type="entry name" value="ACAP1/2/3-like"/>
</dbReference>
<dbReference type="GO" id="GO:0005737">
    <property type="term" value="C:cytoplasm"/>
    <property type="evidence" value="ECO:0007669"/>
    <property type="project" value="InterPro"/>
</dbReference>
<dbReference type="FunFam" id="1.10.220.150:FF:000009">
    <property type="entry name" value="stromal membrane-associated protein 1 isoform X1"/>
    <property type="match status" value="1"/>
</dbReference>
<dbReference type="EMBL" id="LSMT01000119">
    <property type="protein sequence ID" value="PFX26726.1"/>
    <property type="molecule type" value="Genomic_DNA"/>
</dbReference>
<evidence type="ECO:0000256" key="2">
    <source>
        <dbReference type="ARBA" id="ARBA00022723"/>
    </source>
</evidence>
<sequence>MKQAVEFEECLKDSPRFRYQIDQNEQDINVLEGALEKLIKLCNGMVETGGGFDSSTSALVGGIDSLTKYFVGDELVSSTLNKFSHALTELQSFLVILLEQAQTSIASTLRTFIKEEVKKVKETKKLFDRVSDELDNALTRNAQLPHHCKASEAEEVKNTVTANQSCFNHTALDYAFQINILQSRRRIDVLDTILKFMHAQSTYFHQGYDLMNDLDAYMKRVSNQLEEVSVQYTVDKKEMEERHTLVQKMEECGCIGRRNLNDPSGLVMEGYLFKKSSNAFRSWHRRYFTVQNNQLMYQKRLKDDQTVLVEDLRLCKVRLAEETVDRRFMFEVVSPTKSWYLQADSDALQVEWMEAMQASINQAFNSSTSIQSNSDKSDLQGSGSTINSMDSLNSVSAPTRSNLEVIRAVSGNDKCADCGSLDPTWASTNMGIVLCIECSGIHRSLGVHVSKVRSLTLDAWEPEQVKLMTELGNELVNGILEAKVNSHTKKPTPQSSRGERETWINLKYVQHKFVSLETFLKNCQTLDKGIIRNLARMKVHHEERGTHLAVGRTDSKKSKLFKRKLAIKSKSKMDNRKSAPAEILSVDVTSEDYQKLECVASNLLNDETASSDSHDEDRPGTSAPSTSCQDSERPRAASTGAALCCDKDRDRRNSVASTISEDGLTQDTTNCESVQNNDDGDMEKRLKEDKEKAIAVFKRVHPSRLLFKAAEWKSLPLMAASLAEGAKVNWVNEEDECKTALHQSVLGGSLPACEFLLQNGAKINQKDKRGRGALHHAALLGQTGPILLFLKRGGNQHDVDENGEDPLTIALKQTNADIVTLLRLARLNEEMREDNEIAQGDVTFTDVFRDFSNMASREPDRLKRKFDSNGPNRQTQL</sequence>
<keyword evidence="6 7" id="KW-0040">ANK repeat</keyword>
<dbReference type="SUPFAM" id="SSF57863">
    <property type="entry name" value="ArfGap/RecO-like zinc finger"/>
    <property type="match status" value="1"/>
</dbReference>
<evidence type="ECO:0000256" key="7">
    <source>
        <dbReference type="PROSITE-ProRule" id="PRU00023"/>
    </source>
</evidence>
<evidence type="ECO:0000313" key="13">
    <source>
        <dbReference type="Proteomes" id="UP000225706"/>
    </source>
</evidence>
<feature type="region of interest" description="Disordered" evidence="9">
    <location>
        <begin position="858"/>
        <end position="877"/>
    </location>
</feature>
<dbReference type="SMART" id="SM00248">
    <property type="entry name" value="ANK"/>
    <property type="match status" value="3"/>
</dbReference>
<evidence type="ECO:0000259" key="11">
    <source>
        <dbReference type="PROSITE" id="PS50115"/>
    </source>
</evidence>
<dbReference type="CDD" id="cd13250">
    <property type="entry name" value="PH_ACAP"/>
    <property type="match status" value="1"/>
</dbReference>
<dbReference type="PROSITE" id="PS50115">
    <property type="entry name" value="ARFGAP"/>
    <property type="match status" value="1"/>
</dbReference>
<dbReference type="InterPro" id="IPR037278">
    <property type="entry name" value="ARFGAP/RecO"/>
</dbReference>
<keyword evidence="13" id="KW-1185">Reference proteome</keyword>
<dbReference type="InterPro" id="IPR001164">
    <property type="entry name" value="ArfGAP_dom"/>
</dbReference>
<dbReference type="Gene3D" id="1.20.1270.60">
    <property type="entry name" value="Arfaptin homology (AH) domain/BAR domain"/>
    <property type="match status" value="1"/>
</dbReference>
<dbReference type="InterPro" id="IPR038508">
    <property type="entry name" value="ArfGAP_dom_sf"/>
</dbReference>
<dbReference type="SUPFAM" id="SSF103657">
    <property type="entry name" value="BAR/IMD domain-like"/>
    <property type="match status" value="1"/>
</dbReference>
<feature type="region of interest" description="Disordered" evidence="9">
    <location>
        <begin position="657"/>
        <end position="681"/>
    </location>
</feature>
<dbReference type="Pfam" id="PF00169">
    <property type="entry name" value="PH"/>
    <property type="match status" value="1"/>
</dbReference>
<dbReference type="Pfam" id="PF01412">
    <property type="entry name" value="ArfGap"/>
    <property type="match status" value="1"/>
</dbReference>
<dbReference type="GO" id="GO:0005096">
    <property type="term" value="F:GTPase activator activity"/>
    <property type="evidence" value="ECO:0007669"/>
    <property type="project" value="UniProtKB-KW"/>
</dbReference>
<feature type="region of interest" description="Disordered" evidence="9">
    <location>
        <begin position="607"/>
        <end position="642"/>
    </location>
</feature>
<dbReference type="SUPFAM" id="SSF48403">
    <property type="entry name" value="Ankyrin repeat"/>
    <property type="match status" value="1"/>
</dbReference>
<dbReference type="InterPro" id="IPR001849">
    <property type="entry name" value="PH_domain"/>
</dbReference>
<keyword evidence="2" id="KW-0479">Metal-binding</keyword>
<dbReference type="OrthoDB" id="10070851at2759"/>
<evidence type="ECO:0000256" key="5">
    <source>
        <dbReference type="ARBA" id="ARBA00022833"/>
    </source>
</evidence>
<dbReference type="InterPro" id="IPR027267">
    <property type="entry name" value="AH/BAR_dom_sf"/>
</dbReference>
<dbReference type="AlphaFoldDB" id="A0A2B4SBI7"/>
<dbReference type="FunFam" id="1.20.1270.60:FF:000025">
    <property type="entry name" value="arf-GAP with coiled-coil, ANK repeat and PH domain-containing protein 2"/>
    <property type="match status" value="1"/>
</dbReference>
<dbReference type="InterPro" id="IPR002110">
    <property type="entry name" value="Ankyrin_rpt"/>
</dbReference>
<gene>
    <name evidence="12" type="primary">ACAP3</name>
    <name evidence="12" type="ORF">AWC38_SpisGene8585</name>
</gene>
<evidence type="ECO:0000256" key="8">
    <source>
        <dbReference type="PROSITE-ProRule" id="PRU00288"/>
    </source>
</evidence>
<dbReference type="STRING" id="50429.A0A2B4SBI7"/>
<feature type="compositionally biased region" description="Basic and acidic residues" evidence="9">
    <location>
        <begin position="858"/>
        <end position="867"/>
    </location>
</feature>
<dbReference type="PANTHER" id="PTHR23180:SF399">
    <property type="entry name" value="BLOWN FUSE, ISOFORM A-RELATED"/>
    <property type="match status" value="1"/>
</dbReference>
<proteinExistence type="predicted"/>
<keyword evidence="4 8" id="KW-0863">Zinc-finger</keyword>
<evidence type="ECO:0000259" key="10">
    <source>
        <dbReference type="PROSITE" id="PS50003"/>
    </source>
</evidence>
<dbReference type="Gene3D" id="2.30.29.30">
    <property type="entry name" value="Pleckstrin-homology domain (PH domain)/Phosphotyrosine-binding domain (PTB)"/>
    <property type="match status" value="1"/>
</dbReference>
<dbReference type="InterPro" id="IPR004148">
    <property type="entry name" value="BAR_dom"/>
</dbReference>
<dbReference type="PROSITE" id="PS50003">
    <property type="entry name" value="PH_DOMAIN"/>
    <property type="match status" value="1"/>
</dbReference>
<organism evidence="12 13">
    <name type="scientific">Stylophora pistillata</name>
    <name type="common">Smooth cauliflower coral</name>
    <dbReference type="NCBI Taxonomy" id="50429"/>
    <lineage>
        <taxon>Eukaryota</taxon>
        <taxon>Metazoa</taxon>
        <taxon>Cnidaria</taxon>
        <taxon>Anthozoa</taxon>
        <taxon>Hexacorallia</taxon>
        <taxon>Scleractinia</taxon>
        <taxon>Astrocoeniina</taxon>
        <taxon>Pocilloporidae</taxon>
        <taxon>Stylophora</taxon>
    </lineage>
</organism>
<name>A0A2B4SBI7_STYPI</name>
<dbReference type="Gene3D" id="1.10.220.150">
    <property type="entry name" value="Arf GTPase activating protein"/>
    <property type="match status" value="1"/>
</dbReference>
<dbReference type="PANTHER" id="PTHR23180">
    <property type="entry name" value="CENTAURIN/ARF"/>
    <property type="match status" value="1"/>
</dbReference>
<reference evidence="13" key="1">
    <citation type="journal article" date="2017" name="bioRxiv">
        <title>Comparative analysis of the genomes of Stylophora pistillata and Acropora digitifera provides evidence for extensive differences between species of corals.</title>
        <authorList>
            <person name="Voolstra C.R."/>
            <person name="Li Y."/>
            <person name="Liew Y.J."/>
            <person name="Baumgarten S."/>
            <person name="Zoccola D."/>
            <person name="Flot J.-F."/>
            <person name="Tambutte S."/>
            <person name="Allemand D."/>
            <person name="Aranda M."/>
        </authorList>
    </citation>
    <scope>NUCLEOTIDE SEQUENCE [LARGE SCALE GENOMIC DNA]</scope>
</reference>
<feature type="compositionally biased region" description="Polar residues" evidence="9">
    <location>
        <begin position="657"/>
        <end position="677"/>
    </location>
</feature>
<evidence type="ECO:0000256" key="1">
    <source>
        <dbReference type="ARBA" id="ARBA00022468"/>
    </source>
</evidence>
<evidence type="ECO:0000256" key="9">
    <source>
        <dbReference type="SAM" id="MobiDB-lite"/>
    </source>
</evidence>
<dbReference type="PROSITE" id="PS50297">
    <property type="entry name" value="ANK_REP_REGION"/>
    <property type="match status" value="1"/>
</dbReference>
<protein>
    <submittedName>
        <fullName evidence="12">Arf-GAP with coiled-coil, ANK repeat and PH domain-containing protein 3</fullName>
    </submittedName>
</protein>
<keyword evidence="5" id="KW-0862">Zinc</keyword>
<evidence type="ECO:0000256" key="3">
    <source>
        <dbReference type="ARBA" id="ARBA00022737"/>
    </source>
</evidence>
<dbReference type="GO" id="GO:0008270">
    <property type="term" value="F:zinc ion binding"/>
    <property type="evidence" value="ECO:0007669"/>
    <property type="project" value="UniProtKB-KW"/>
</dbReference>
<accession>A0A2B4SBI7</accession>
<evidence type="ECO:0000313" key="12">
    <source>
        <dbReference type="EMBL" id="PFX26726.1"/>
    </source>
</evidence>
<dbReference type="FunFam" id="2.30.29.30:FF:000026">
    <property type="entry name" value="Arf-GAP with coiled-coil, ANK repeat and PH domain-containing protein 2"/>
    <property type="match status" value="1"/>
</dbReference>
<dbReference type="Proteomes" id="UP000225706">
    <property type="component" value="Unassembled WGS sequence"/>
</dbReference>
<comment type="caution">
    <text evidence="12">The sequence shown here is derived from an EMBL/GenBank/DDBJ whole genome shotgun (WGS) entry which is preliminary data.</text>
</comment>
<feature type="domain" description="PH" evidence="10">
    <location>
        <begin position="265"/>
        <end position="361"/>
    </location>
</feature>
<dbReference type="SMART" id="SM00105">
    <property type="entry name" value="ArfGap"/>
    <property type="match status" value="1"/>
</dbReference>
<feature type="domain" description="Arf-GAP" evidence="11">
    <location>
        <begin position="400"/>
        <end position="514"/>
    </location>
</feature>
<dbReference type="Pfam" id="PF16746">
    <property type="entry name" value="BAR_3"/>
    <property type="match status" value="1"/>
</dbReference>
<evidence type="ECO:0000256" key="6">
    <source>
        <dbReference type="ARBA" id="ARBA00023043"/>
    </source>
</evidence>
<dbReference type="PRINTS" id="PR00405">
    <property type="entry name" value="REVINTRACTNG"/>
</dbReference>
<dbReference type="InterPro" id="IPR036770">
    <property type="entry name" value="Ankyrin_rpt-contain_sf"/>
</dbReference>
<dbReference type="SUPFAM" id="SSF50729">
    <property type="entry name" value="PH domain-like"/>
    <property type="match status" value="1"/>
</dbReference>
<dbReference type="SMART" id="SM00233">
    <property type="entry name" value="PH"/>
    <property type="match status" value="1"/>
</dbReference>
<keyword evidence="1" id="KW-0343">GTPase activation</keyword>